<gene>
    <name evidence="1" type="ORF">MM35RIKEN_23460</name>
</gene>
<geneLocation type="plasmid" evidence="1 2">
    <name>pMM35_02</name>
</geneLocation>
<evidence type="ECO:0000313" key="1">
    <source>
        <dbReference type="EMBL" id="BCK80154.1"/>
    </source>
</evidence>
<accession>A0A810PX06</accession>
<organism evidence="1 2">
    <name type="scientific">Vescimonas fastidiosa</name>
    <dbReference type="NCBI Taxonomy" id="2714353"/>
    <lineage>
        <taxon>Bacteria</taxon>
        <taxon>Bacillati</taxon>
        <taxon>Bacillota</taxon>
        <taxon>Clostridia</taxon>
        <taxon>Eubacteriales</taxon>
        <taxon>Oscillospiraceae</taxon>
        <taxon>Vescimonas</taxon>
    </lineage>
</organism>
<proteinExistence type="predicted"/>
<evidence type="ECO:0000313" key="2">
    <source>
        <dbReference type="Proteomes" id="UP000681343"/>
    </source>
</evidence>
<dbReference type="EMBL" id="AP023417">
    <property type="protein sequence ID" value="BCK80154.1"/>
    <property type="molecule type" value="Genomic_DNA"/>
</dbReference>
<dbReference type="AlphaFoldDB" id="A0A810PX06"/>
<sequence length="230" mass="26417">MQKYYTAVGRFERKGRMGDMTCPMVIINNREYALDIQEMILWAALNWQIMDAGSLEDAYSAKLKASGIRPQRSISDCMRRLMQRGLVVEGCGETDEDTLYALLSGLYVVPISDSLLLRLISFIKLTVFGHVPFAVTRKLFRKERRSANERRVYRLSRQALLSTAELIKCVEYDIHTIHSDSQLMDALYADDTTTSDNIADMVRPFVCCRPVLQAVANLYLRRQIIFERLS</sequence>
<dbReference type="RefSeq" id="WP_212822139.1">
    <property type="nucleotide sequence ID" value="NZ_AP023417.1"/>
</dbReference>
<keyword evidence="2" id="KW-1185">Reference proteome</keyword>
<reference evidence="1" key="1">
    <citation type="submission" date="2020-09" db="EMBL/GenBank/DDBJ databases">
        <title>New species isolated from human feces.</title>
        <authorList>
            <person name="Kitahara M."/>
            <person name="Shigeno Y."/>
            <person name="Shime M."/>
            <person name="Matsumoto Y."/>
            <person name="Nakamura S."/>
            <person name="Motooka D."/>
            <person name="Fukuoka S."/>
            <person name="Nishikawa H."/>
            <person name="Benno Y."/>
        </authorList>
    </citation>
    <scope>NUCLEOTIDE SEQUENCE</scope>
    <source>
        <strain evidence="1">MM35</strain>
        <plasmid evidence="1">pMM35_02</plasmid>
    </source>
</reference>
<protein>
    <submittedName>
        <fullName evidence="1">Uncharacterized protein</fullName>
    </submittedName>
</protein>
<dbReference type="Proteomes" id="UP000681343">
    <property type="component" value="Plasmid pMM35_02"/>
</dbReference>
<keyword evidence="1" id="KW-0614">Plasmid</keyword>
<dbReference type="KEGG" id="vfa:MM35RIKEN_23460"/>
<name>A0A810PX06_9FIRM</name>